<proteinExistence type="predicted"/>
<evidence type="ECO:0000313" key="1">
    <source>
        <dbReference type="EMBL" id="TRU95773.1"/>
    </source>
</evidence>
<evidence type="ECO:0000313" key="2">
    <source>
        <dbReference type="Proteomes" id="UP000320523"/>
    </source>
</evidence>
<reference evidence="1 2" key="1">
    <citation type="submission" date="2019-01" db="EMBL/GenBank/DDBJ databases">
        <title>Coherence of Microcystis species and biogeography revealed through population genomics.</title>
        <authorList>
            <person name="Perez-Carrascal O.M."/>
            <person name="Terrat Y."/>
            <person name="Giani A."/>
            <person name="Fortin N."/>
            <person name="Tromas N."/>
            <person name="Shapiro B.J."/>
        </authorList>
    </citation>
    <scope>NUCLEOTIDE SEQUENCE [LARGE SCALE GENOMIC DNA]</scope>
    <source>
        <strain evidence="1">Mw_QC_S_20081001_S30D</strain>
    </source>
</reference>
<organism evidence="1 2">
    <name type="scientific">Microcystis wesenbergii Mw_QC_S_20081001_S30D</name>
    <dbReference type="NCBI Taxonomy" id="2486245"/>
    <lineage>
        <taxon>Bacteria</taxon>
        <taxon>Bacillati</taxon>
        <taxon>Cyanobacteriota</taxon>
        <taxon>Cyanophyceae</taxon>
        <taxon>Oscillatoriophycideae</taxon>
        <taxon>Chroococcales</taxon>
        <taxon>Microcystaceae</taxon>
        <taxon>Microcystis</taxon>
    </lineage>
</organism>
<accession>A0A552JJ01</accession>
<dbReference type="EMBL" id="SFAT01000131">
    <property type="protein sequence ID" value="TRU95773.1"/>
    <property type="molecule type" value="Genomic_DNA"/>
</dbReference>
<sequence>MTALLTHSKQFNDNLFLCHNFDNLPLDSLLSSLSSSKFVCIRGLLEPTKVKQSKLALSQKFSRAKDHPTVGESPQDVQTNFQKLAVGCARGKHHLGSYGRLLRVFFNPLWQEDIYEMHDVFRALVIVRNKLIGKPINFASDTIEDGLWTAARIHQYPVGGGFIQTHRDRTQSTVSESANLNYYQVFAILSQKGEDFEQGGGFIEEQGKRIILDDYISPGDIVIYDGSTLHGVEDIDPHKVLDLETVSGRLSAFVSLYKDLSS</sequence>
<evidence type="ECO:0008006" key="3">
    <source>
        <dbReference type="Google" id="ProtNLM"/>
    </source>
</evidence>
<protein>
    <recommendedName>
        <fullName evidence="3">Fe2OG dioxygenase domain-containing protein</fullName>
    </recommendedName>
</protein>
<name>A0A552JJ01_9CHRO</name>
<gene>
    <name evidence="1" type="ORF">EWV75_12920</name>
</gene>
<dbReference type="AlphaFoldDB" id="A0A552JJ01"/>
<dbReference type="Proteomes" id="UP000320523">
    <property type="component" value="Unassembled WGS sequence"/>
</dbReference>
<comment type="caution">
    <text evidence="1">The sequence shown here is derived from an EMBL/GenBank/DDBJ whole genome shotgun (WGS) entry which is preliminary data.</text>
</comment>